<dbReference type="EC" id="2.1.1.-" evidence="4"/>
<keyword evidence="3 5" id="KW-0808">Transferase</keyword>
<dbReference type="Pfam" id="PF04072">
    <property type="entry name" value="LCM"/>
    <property type="match status" value="1"/>
</dbReference>
<name>A0A2A2TL62_9CYAN</name>
<evidence type="ECO:0000256" key="2">
    <source>
        <dbReference type="ARBA" id="ARBA00022603"/>
    </source>
</evidence>
<comment type="function">
    <text evidence="4">Exhibits S-adenosyl-L-methionine-dependent methyltransferase activity.</text>
</comment>
<organism evidence="5 6">
    <name type="scientific">Brunnivagina elsteri CCALA 953</name>
    <dbReference type="NCBI Taxonomy" id="987040"/>
    <lineage>
        <taxon>Bacteria</taxon>
        <taxon>Bacillati</taxon>
        <taxon>Cyanobacteriota</taxon>
        <taxon>Cyanophyceae</taxon>
        <taxon>Nostocales</taxon>
        <taxon>Calotrichaceae</taxon>
        <taxon>Brunnivagina</taxon>
    </lineage>
</organism>
<reference evidence="5 6" key="1">
    <citation type="submission" date="2017-08" db="EMBL/GenBank/DDBJ databases">
        <title>Draft genome sequence of filamentous cyanobacterium Calothrix elsteri CCALA 953.</title>
        <authorList>
            <person name="Gagunashvili A.N."/>
            <person name="Elster J."/>
            <person name="Andresson O.S."/>
        </authorList>
    </citation>
    <scope>NUCLEOTIDE SEQUENCE [LARGE SCALE GENOMIC DNA]</scope>
    <source>
        <strain evidence="5 6">CCALA 953</strain>
    </source>
</reference>
<dbReference type="AlphaFoldDB" id="A0A2A2TL62"/>
<evidence type="ECO:0000313" key="5">
    <source>
        <dbReference type="EMBL" id="PAX57981.1"/>
    </source>
</evidence>
<evidence type="ECO:0000256" key="1">
    <source>
        <dbReference type="ARBA" id="ARBA00008138"/>
    </source>
</evidence>
<proteinExistence type="inferred from homology"/>
<dbReference type="EMBL" id="NTFS01000066">
    <property type="protein sequence ID" value="PAX57981.1"/>
    <property type="molecule type" value="Genomic_DNA"/>
</dbReference>
<dbReference type="InterPro" id="IPR029063">
    <property type="entry name" value="SAM-dependent_MTases_sf"/>
</dbReference>
<evidence type="ECO:0000256" key="4">
    <source>
        <dbReference type="RuleBase" id="RU362030"/>
    </source>
</evidence>
<dbReference type="SUPFAM" id="SSF53335">
    <property type="entry name" value="S-adenosyl-L-methionine-dependent methyltransferases"/>
    <property type="match status" value="1"/>
</dbReference>
<gene>
    <name evidence="5" type="ORF">CK510_08540</name>
</gene>
<evidence type="ECO:0000256" key="3">
    <source>
        <dbReference type="ARBA" id="ARBA00022679"/>
    </source>
</evidence>
<comment type="similarity">
    <text evidence="1 4">Belongs to the UPF0677 family.</text>
</comment>
<dbReference type="PANTHER" id="PTHR43619">
    <property type="entry name" value="S-ADENOSYL-L-METHIONINE-DEPENDENT METHYLTRANSFERASE YKTD-RELATED"/>
    <property type="match status" value="1"/>
</dbReference>
<dbReference type="InterPro" id="IPR011610">
    <property type="entry name" value="SAM_mthyl_Trfase_ML2640-like"/>
</dbReference>
<comment type="caution">
    <text evidence="5">The sequence shown here is derived from an EMBL/GenBank/DDBJ whole genome shotgun (WGS) entry which is preliminary data.</text>
</comment>
<dbReference type="GO" id="GO:0008168">
    <property type="term" value="F:methyltransferase activity"/>
    <property type="evidence" value="ECO:0007669"/>
    <property type="project" value="UniProtKB-UniRule"/>
</dbReference>
<accession>A0A2A2TL62</accession>
<keyword evidence="4" id="KW-0949">S-adenosyl-L-methionine</keyword>
<evidence type="ECO:0000313" key="6">
    <source>
        <dbReference type="Proteomes" id="UP000218238"/>
    </source>
</evidence>
<dbReference type="GO" id="GO:0032259">
    <property type="term" value="P:methylation"/>
    <property type="evidence" value="ECO:0007669"/>
    <property type="project" value="UniProtKB-KW"/>
</dbReference>
<dbReference type="NCBIfam" id="TIGR00027">
    <property type="entry name" value="mthyl_TIGR00027"/>
    <property type="match status" value="1"/>
</dbReference>
<dbReference type="OrthoDB" id="9800233at2"/>
<keyword evidence="2 4" id="KW-0489">Methyltransferase</keyword>
<dbReference type="RefSeq" id="WP_095721296.1">
    <property type="nucleotide sequence ID" value="NZ_NTFS01000066.1"/>
</dbReference>
<dbReference type="InterPro" id="IPR007213">
    <property type="entry name" value="Ppm1/Ppm2/Tcmp"/>
</dbReference>
<dbReference type="Proteomes" id="UP000218238">
    <property type="component" value="Unassembled WGS sequence"/>
</dbReference>
<sequence>MKNIADTAYLVAMYRALETERPDSLFKDKYAALLAGSKGAMLVEILGEKEKITNAIALRTRLIDEQIEKLVQSQKIDTVLNLAAGLDTRPYRLDLPNSLHWIEVDFPDIIVEKEQKLQNIIPVCSLERIKLDITDTHLRKNLFSDISKNAKQVLVISEGFLSYLPEIEVAAIASDIKSQSKFIWWLFELESAETLENYDNIYTRKIFDQYFASGNRTLLFAPKQGANFFKQYGWQVTESISAWKESRRLKRDIKITRLLEPLMNLFAKANWEKLQQQGSIILLRNSKV</sequence>
<dbReference type="PANTHER" id="PTHR43619:SF2">
    <property type="entry name" value="S-ADENOSYL-L-METHIONINE-DEPENDENT METHYLTRANSFERASES SUPERFAMILY PROTEIN"/>
    <property type="match status" value="1"/>
</dbReference>
<keyword evidence="6" id="KW-1185">Reference proteome</keyword>
<dbReference type="Gene3D" id="3.40.50.150">
    <property type="entry name" value="Vaccinia Virus protein VP39"/>
    <property type="match status" value="1"/>
</dbReference>
<protein>
    <recommendedName>
        <fullName evidence="4">S-adenosyl-L-methionine-dependent methyltransferase</fullName>
        <ecNumber evidence="4">2.1.1.-</ecNumber>
    </recommendedName>
</protein>